<dbReference type="Gene3D" id="2.160.20.10">
    <property type="entry name" value="Single-stranded right-handed beta-helix, Pectin lyase-like"/>
    <property type="match status" value="1"/>
</dbReference>
<proteinExistence type="predicted"/>
<feature type="domain" description="Right handed beta helix" evidence="1">
    <location>
        <begin position="60"/>
        <end position="237"/>
    </location>
</feature>
<dbReference type="InterPro" id="IPR006626">
    <property type="entry name" value="PbH1"/>
</dbReference>
<gene>
    <name evidence="2" type="ORF">S12H4_48448</name>
</gene>
<organism evidence="2">
    <name type="scientific">marine sediment metagenome</name>
    <dbReference type="NCBI Taxonomy" id="412755"/>
    <lineage>
        <taxon>unclassified sequences</taxon>
        <taxon>metagenomes</taxon>
        <taxon>ecological metagenomes</taxon>
    </lineage>
</organism>
<evidence type="ECO:0000313" key="2">
    <source>
        <dbReference type="EMBL" id="GAJ04332.1"/>
    </source>
</evidence>
<dbReference type="InterPro" id="IPR012334">
    <property type="entry name" value="Pectin_lyas_fold"/>
</dbReference>
<protein>
    <recommendedName>
        <fullName evidence="1">Right handed beta helix domain-containing protein</fullName>
    </recommendedName>
</protein>
<reference evidence="2" key="1">
    <citation type="journal article" date="2014" name="Front. Microbiol.">
        <title>High frequency of phylogenetically diverse reductive dehalogenase-homologous genes in deep subseafloor sedimentary metagenomes.</title>
        <authorList>
            <person name="Kawai M."/>
            <person name="Futagami T."/>
            <person name="Toyoda A."/>
            <person name="Takaki Y."/>
            <person name="Nishi S."/>
            <person name="Hori S."/>
            <person name="Arai W."/>
            <person name="Tsubouchi T."/>
            <person name="Morono Y."/>
            <person name="Uchiyama I."/>
            <person name="Ito T."/>
            <person name="Fujiyama A."/>
            <person name="Inagaki F."/>
            <person name="Takami H."/>
        </authorList>
    </citation>
    <scope>NUCLEOTIDE SEQUENCE</scope>
    <source>
        <strain evidence="2">Expedition CK06-06</strain>
    </source>
</reference>
<dbReference type="Pfam" id="PF13229">
    <property type="entry name" value="Beta_helix"/>
    <property type="match status" value="1"/>
</dbReference>
<dbReference type="EMBL" id="BARW01030281">
    <property type="protein sequence ID" value="GAJ04332.1"/>
    <property type="molecule type" value="Genomic_DNA"/>
</dbReference>
<accession>X1UL56</accession>
<name>X1UL56_9ZZZZ</name>
<comment type="caution">
    <text evidence="2">The sequence shown here is derived from an EMBL/GenBank/DDBJ whole genome shotgun (WGS) entry which is preliminary data.</text>
</comment>
<dbReference type="SUPFAM" id="SSF51126">
    <property type="entry name" value="Pectin lyase-like"/>
    <property type="match status" value="1"/>
</dbReference>
<sequence length="249" mass="26876">GGGAAKSWVVRVQSSGVTIDGFTVQNPTLEYGSAGLFCVEALEENPYQNLVFRNNILQNPGLKTSPSTDWGKFGYDIGYCENVLIEYNYIRDILCDTATPWNGTAGIWPWNTNDVTIRYNKIEHVTTFGIGLSDTNNNVFIFENEVSLSDPGEGAVPSVRTAGIRVGPVENYDIRIESNSVSDCPGTVEKPGAGIRIQSLQGYDTGSTHAIDNVVTGCPVGIDARNHLVASTLVGNRINGCDIGIRLIE</sequence>
<feature type="non-terminal residue" evidence="2">
    <location>
        <position position="249"/>
    </location>
</feature>
<feature type="non-terminal residue" evidence="2">
    <location>
        <position position="1"/>
    </location>
</feature>
<dbReference type="InterPro" id="IPR039448">
    <property type="entry name" value="Beta_helix"/>
</dbReference>
<dbReference type="SMART" id="SM00710">
    <property type="entry name" value="PbH1"/>
    <property type="match status" value="6"/>
</dbReference>
<dbReference type="InterPro" id="IPR011050">
    <property type="entry name" value="Pectin_lyase_fold/virulence"/>
</dbReference>
<evidence type="ECO:0000259" key="1">
    <source>
        <dbReference type="Pfam" id="PF13229"/>
    </source>
</evidence>
<dbReference type="AlphaFoldDB" id="X1UL56"/>